<dbReference type="InterPro" id="IPR000700">
    <property type="entry name" value="PAS-assoc_C"/>
</dbReference>
<dbReference type="InterPro" id="IPR050736">
    <property type="entry name" value="Sensor_HK_Regulatory"/>
</dbReference>
<dbReference type="Pfam" id="PF00512">
    <property type="entry name" value="HisKA"/>
    <property type="match status" value="1"/>
</dbReference>
<dbReference type="Gene3D" id="3.30.565.10">
    <property type="entry name" value="Histidine kinase-like ATPase, C-terminal domain"/>
    <property type="match status" value="1"/>
</dbReference>
<reference evidence="9" key="1">
    <citation type="submission" date="2011-11" db="EMBL/GenBank/DDBJ databases">
        <title>Improved High-Quality Draft sequence of Desulfovibrio sp. U5L.</title>
        <authorList>
            <consortium name="US DOE Joint Genome Institute"/>
            <person name="Lucas S."/>
            <person name="Han J."/>
            <person name="Lapidus A."/>
            <person name="Cheng J.-F."/>
            <person name="Goodwin L."/>
            <person name="Pitluck S."/>
            <person name="Peters L."/>
            <person name="Ovchinnikova G."/>
            <person name="Held B."/>
            <person name="Detter J.C."/>
            <person name="Han C."/>
            <person name="Tapia R."/>
            <person name="Land M."/>
            <person name="Hauser L."/>
            <person name="Kyrpides N."/>
            <person name="Ivanova N."/>
            <person name="Pagani I."/>
            <person name="Gabster J."/>
            <person name="Walker C."/>
            <person name="Stolyar S."/>
            <person name="Stahl D."/>
            <person name="Arkin A."/>
            <person name="Dehal P."/>
            <person name="Hazen T."/>
            <person name="Woyke T."/>
        </authorList>
    </citation>
    <scope>NUCLEOTIDE SEQUENCE [LARGE SCALE GENOMIC DNA]</scope>
    <source>
        <strain evidence="9">U5L</strain>
    </source>
</reference>
<dbReference type="InterPro" id="IPR035965">
    <property type="entry name" value="PAS-like_dom_sf"/>
</dbReference>
<dbReference type="SUPFAM" id="SSF47384">
    <property type="entry name" value="Homodimeric domain of signal transducing histidine kinase"/>
    <property type="match status" value="1"/>
</dbReference>
<sequence>MKLEEKIIDSLVFETGRGHRLQTCFVSFLLIVGIALLDKFTATNFSVFTLYLIPILYVVSRNEVLLGYGLTFSCSAISEFLDLVPGESADAVVIVWNIFRRTAMLAIIVFFVDMTIKLMRRYHTIVEGQDQFVCRYRPDGTLSFCNSNYVETHGINRHSISEYSIYKGIPEEDRKQVRRALRELSVGKPSFTVEHKIVMPDGAIQWQRWNHRAIFNKRNVVTEVQAVGRDVTERKKYQELKEQFDKIMLHDIKGPLTGIIGLSESLIKDPELTERQRDCLDSIKDAGYRILYMVGSTLDLYKMENGFYSLDKEEVDLFKLVQASVQNYRPHAEAKNMAIDVCLGNEKICQPLEYKISGDKHLAFSLLENLLKNAIEATPCDENIHIRFSSTSKQLCICNKGEVPCEIRDKFFDKFVTSKKLNGTGLGTYSAALIARMHGWGIRLDASVPGQTTICVAFEETA</sequence>
<evidence type="ECO:0000256" key="5">
    <source>
        <dbReference type="ARBA" id="ARBA00023012"/>
    </source>
</evidence>
<evidence type="ECO:0000259" key="7">
    <source>
        <dbReference type="PROSITE" id="PS50109"/>
    </source>
</evidence>
<dbReference type="PROSITE" id="PS50109">
    <property type="entry name" value="HIS_KIN"/>
    <property type="match status" value="1"/>
</dbReference>
<evidence type="ECO:0000256" key="4">
    <source>
        <dbReference type="ARBA" id="ARBA00022777"/>
    </source>
</evidence>
<dbReference type="PANTHER" id="PTHR43711">
    <property type="entry name" value="TWO-COMPONENT HISTIDINE KINASE"/>
    <property type="match status" value="1"/>
</dbReference>
<dbReference type="GO" id="GO:0000155">
    <property type="term" value="F:phosphorelay sensor kinase activity"/>
    <property type="evidence" value="ECO:0007669"/>
    <property type="project" value="InterPro"/>
</dbReference>
<dbReference type="SUPFAM" id="SSF55785">
    <property type="entry name" value="PYP-like sensor domain (PAS domain)"/>
    <property type="match status" value="1"/>
</dbReference>
<dbReference type="SMART" id="SM00387">
    <property type="entry name" value="HATPase_c"/>
    <property type="match status" value="1"/>
</dbReference>
<dbReference type="InterPro" id="IPR005467">
    <property type="entry name" value="His_kinase_dom"/>
</dbReference>
<evidence type="ECO:0000256" key="3">
    <source>
        <dbReference type="ARBA" id="ARBA00022679"/>
    </source>
</evidence>
<dbReference type="PROSITE" id="PS50113">
    <property type="entry name" value="PAC"/>
    <property type="match status" value="1"/>
</dbReference>
<dbReference type="InterPro" id="IPR036097">
    <property type="entry name" value="HisK_dim/P_sf"/>
</dbReference>
<dbReference type="SUPFAM" id="SSF55874">
    <property type="entry name" value="ATPase domain of HSP90 chaperone/DNA topoisomerase II/histidine kinase"/>
    <property type="match status" value="1"/>
</dbReference>
<name>I2Q7B8_9BACT</name>
<accession>I2Q7B8</accession>
<keyword evidence="6" id="KW-1133">Transmembrane helix</keyword>
<dbReference type="InterPro" id="IPR036890">
    <property type="entry name" value="HATPase_C_sf"/>
</dbReference>
<dbReference type="CDD" id="cd00082">
    <property type="entry name" value="HisKA"/>
    <property type="match status" value="1"/>
</dbReference>
<dbReference type="Gene3D" id="3.30.450.20">
    <property type="entry name" value="PAS domain"/>
    <property type="match status" value="1"/>
</dbReference>
<dbReference type="InterPro" id="IPR013655">
    <property type="entry name" value="PAS_fold_3"/>
</dbReference>
<keyword evidence="3" id="KW-0808">Transferase</keyword>
<gene>
    <name evidence="9" type="ORF">DesU5LDRAFT_4081</name>
</gene>
<dbReference type="InterPro" id="IPR000014">
    <property type="entry name" value="PAS"/>
</dbReference>
<keyword evidence="6" id="KW-0812">Transmembrane</keyword>
<dbReference type="InterPro" id="IPR001610">
    <property type="entry name" value="PAC"/>
</dbReference>
<feature type="domain" description="PAC" evidence="8">
    <location>
        <begin position="191"/>
        <end position="243"/>
    </location>
</feature>
<organism evidence="9">
    <name type="scientific">Desulfovibrio sp. U5L</name>
    <dbReference type="NCBI Taxonomy" id="596152"/>
    <lineage>
        <taxon>Bacteria</taxon>
        <taxon>Pseudomonadati</taxon>
        <taxon>Thermodesulfobacteriota</taxon>
        <taxon>Desulfovibrionia</taxon>
        <taxon>Desulfovibrionales</taxon>
        <taxon>Desulfovibrionaceae</taxon>
        <taxon>Desulfovibrio</taxon>
    </lineage>
</organism>
<evidence type="ECO:0000256" key="1">
    <source>
        <dbReference type="ARBA" id="ARBA00000085"/>
    </source>
</evidence>
<dbReference type="InterPro" id="IPR003594">
    <property type="entry name" value="HATPase_dom"/>
</dbReference>
<dbReference type="EMBL" id="JH600068">
    <property type="protein sequence ID" value="EIG55674.1"/>
    <property type="molecule type" value="Genomic_DNA"/>
</dbReference>
<feature type="domain" description="Histidine kinase" evidence="7">
    <location>
        <begin position="247"/>
        <end position="462"/>
    </location>
</feature>
<comment type="catalytic activity">
    <reaction evidence="1">
        <text>ATP + protein L-histidine = ADP + protein N-phospho-L-histidine.</text>
        <dbReference type="EC" id="2.7.13.3"/>
    </reaction>
</comment>
<feature type="transmembrane region" description="Helical" evidence="6">
    <location>
        <begin position="21"/>
        <end position="37"/>
    </location>
</feature>
<dbReference type="InterPro" id="IPR003661">
    <property type="entry name" value="HisK_dim/P_dom"/>
</dbReference>
<dbReference type="NCBIfam" id="TIGR00229">
    <property type="entry name" value="sensory_box"/>
    <property type="match status" value="1"/>
</dbReference>
<dbReference type="AlphaFoldDB" id="I2Q7B8"/>
<dbReference type="Pfam" id="PF08447">
    <property type="entry name" value="PAS_3"/>
    <property type="match status" value="1"/>
</dbReference>
<evidence type="ECO:0000256" key="2">
    <source>
        <dbReference type="ARBA" id="ARBA00012438"/>
    </source>
</evidence>
<dbReference type="SMART" id="SM00091">
    <property type="entry name" value="PAS"/>
    <property type="match status" value="1"/>
</dbReference>
<keyword evidence="4" id="KW-0418">Kinase</keyword>
<dbReference type="SMART" id="SM00388">
    <property type="entry name" value="HisKA"/>
    <property type="match status" value="1"/>
</dbReference>
<evidence type="ECO:0000313" key="9">
    <source>
        <dbReference type="EMBL" id="EIG55674.1"/>
    </source>
</evidence>
<dbReference type="PANTHER" id="PTHR43711:SF1">
    <property type="entry name" value="HISTIDINE KINASE 1"/>
    <property type="match status" value="1"/>
</dbReference>
<dbReference type="CDD" id="cd00130">
    <property type="entry name" value="PAS"/>
    <property type="match status" value="1"/>
</dbReference>
<dbReference type="eggNOG" id="COG5002">
    <property type="taxonomic scope" value="Bacteria"/>
</dbReference>
<keyword evidence="5" id="KW-0902">Two-component regulatory system</keyword>
<dbReference type="PROSITE" id="PS50096">
    <property type="entry name" value="IQ"/>
    <property type="match status" value="1"/>
</dbReference>
<evidence type="ECO:0000259" key="8">
    <source>
        <dbReference type="PROSITE" id="PS50113"/>
    </source>
</evidence>
<dbReference type="HOGENOM" id="CLU_591508_0_0_7"/>
<dbReference type="Gene3D" id="1.10.287.130">
    <property type="match status" value="1"/>
</dbReference>
<proteinExistence type="predicted"/>
<dbReference type="SMART" id="SM00086">
    <property type="entry name" value="PAC"/>
    <property type="match status" value="1"/>
</dbReference>
<evidence type="ECO:0000256" key="6">
    <source>
        <dbReference type="SAM" id="Phobius"/>
    </source>
</evidence>
<dbReference type="OrthoDB" id="9787818at2"/>
<keyword evidence="6" id="KW-0472">Membrane</keyword>
<dbReference type="EC" id="2.7.13.3" evidence="2"/>
<dbReference type="Pfam" id="PF02518">
    <property type="entry name" value="HATPase_c"/>
    <property type="match status" value="1"/>
</dbReference>
<protein>
    <recommendedName>
        <fullName evidence="2">histidine kinase</fullName>
        <ecNumber evidence="2">2.7.13.3</ecNumber>
    </recommendedName>
</protein>
<dbReference type="STRING" id="596152.DesU5LDRAFT_4081"/>